<proteinExistence type="inferred from homology"/>
<comment type="similarity">
    <text evidence="6">Belongs to the eukaryotic/archaeal RNase P protein component 3 family.</text>
</comment>
<dbReference type="HOGENOM" id="CLU_074509_1_0_2"/>
<evidence type="ECO:0000256" key="1">
    <source>
        <dbReference type="ARBA" id="ARBA00022490"/>
    </source>
</evidence>
<sequence>MYEAVYVYPDSKSTVTRCAHTAIEYGYNGIVVRAIDADPDFDQIRTALTDTSSSGLDKHTTSSTNPESESESESESEPDGQSHIDADIPALQSTTPQSEPPEPDIVNGVEIISTDPQHASGALGNERPQRTVVSVRGGTNKLNRFAVEQPRVDVLTQPFIGSNNSRMGDINHVLINAAVRNEVAVELNLGPAIRADGGRRIKHLKRLNKLRRLIDHYDAPYVVSATPNSHLEFRTPRELAAVGAEIGLGETCIYDGLTGWNEIIARNRHRRSESFIAPGVEYGRYEEDNR</sequence>
<dbReference type="Proteomes" id="UP000030710">
    <property type="component" value="Unassembled WGS sequence"/>
</dbReference>
<keyword evidence="4 6" id="KW-0255">Endonuclease</keyword>
<evidence type="ECO:0000256" key="3">
    <source>
        <dbReference type="ARBA" id="ARBA00022722"/>
    </source>
</evidence>
<feature type="region of interest" description="Disordered" evidence="7">
    <location>
        <begin position="48"/>
        <end position="85"/>
    </location>
</feature>
<dbReference type="GO" id="GO:0004526">
    <property type="term" value="F:ribonuclease P activity"/>
    <property type="evidence" value="ECO:0007669"/>
    <property type="project" value="UniProtKB-UniRule"/>
</dbReference>
<dbReference type="EMBL" id="KE356561">
    <property type="protein sequence ID" value="ERG96512.1"/>
    <property type="molecule type" value="Genomic_DNA"/>
</dbReference>
<dbReference type="AlphaFoldDB" id="U1PRW2"/>
<dbReference type="GO" id="GO:0001682">
    <property type="term" value="P:tRNA 5'-leader removal"/>
    <property type="evidence" value="ECO:0007669"/>
    <property type="project" value="UniProtKB-UniRule"/>
</dbReference>
<dbReference type="Gene3D" id="3.20.20.140">
    <property type="entry name" value="Metal-dependent hydrolases"/>
    <property type="match status" value="1"/>
</dbReference>
<evidence type="ECO:0000256" key="2">
    <source>
        <dbReference type="ARBA" id="ARBA00022694"/>
    </source>
</evidence>
<evidence type="ECO:0000313" key="8">
    <source>
        <dbReference type="EMBL" id="ERG96512.1"/>
    </source>
</evidence>
<dbReference type="Pfam" id="PF01876">
    <property type="entry name" value="RNase_P_p30"/>
    <property type="match status" value="1"/>
</dbReference>
<keyword evidence="1 6" id="KW-0963">Cytoplasm</keyword>
<evidence type="ECO:0000256" key="6">
    <source>
        <dbReference type="HAMAP-Rule" id="MF_00756"/>
    </source>
</evidence>
<dbReference type="InterPro" id="IPR002738">
    <property type="entry name" value="RNase_P_p30"/>
</dbReference>
<dbReference type="InterPro" id="IPR023539">
    <property type="entry name" value="RNase_P_comp-3_arc"/>
</dbReference>
<dbReference type="eggNOG" id="arCOG00307">
    <property type="taxonomic scope" value="Archaea"/>
</dbReference>
<evidence type="ECO:0000256" key="5">
    <source>
        <dbReference type="ARBA" id="ARBA00022801"/>
    </source>
</evidence>
<dbReference type="HAMAP" id="MF_00756">
    <property type="entry name" value="RNase_P_3"/>
    <property type="match status" value="1"/>
</dbReference>
<comment type="catalytic activity">
    <reaction evidence="6">
        <text>Endonucleolytic cleavage of RNA, removing 5'-extranucleotides from tRNA precursor.</text>
        <dbReference type="EC" id="3.1.26.5"/>
    </reaction>
</comment>
<comment type="subcellular location">
    <subcellularLocation>
        <location evidence="6">Cytoplasm</location>
    </subcellularLocation>
</comment>
<evidence type="ECO:0000256" key="7">
    <source>
        <dbReference type="SAM" id="MobiDB-lite"/>
    </source>
</evidence>
<dbReference type="GO" id="GO:0030677">
    <property type="term" value="C:ribonuclease P complex"/>
    <property type="evidence" value="ECO:0007669"/>
    <property type="project" value="UniProtKB-UniRule"/>
</dbReference>
<reference evidence="8 9" key="1">
    <citation type="journal article" date="2013" name="PLoS ONE">
        <title>Assembly-driven community genomics of a hypersaline microbial ecosystem.</title>
        <authorList>
            <person name="Podell S."/>
            <person name="Ugalde J.A."/>
            <person name="Narasingarao P."/>
            <person name="Banfield J.F."/>
            <person name="Heidelberg K.B."/>
            <person name="Allen E.E."/>
        </authorList>
    </citation>
    <scope>NUCLEOTIDE SEQUENCE [LARGE SCALE GENOMIC DNA]</scope>
    <source>
        <strain evidence="9">J07HQW2</strain>
    </source>
</reference>
<keyword evidence="2 6" id="KW-0819">tRNA processing</keyword>
<name>U1PRW2_9EURY</name>
<feature type="compositionally biased region" description="Acidic residues" evidence="7">
    <location>
        <begin position="68"/>
        <end position="78"/>
    </location>
</feature>
<keyword evidence="3 6" id="KW-0540">Nuclease</keyword>
<dbReference type="STRING" id="1238425.J07HQW2_02992"/>
<evidence type="ECO:0000256" key="4">
    <source>
        <dbReference type="ARBA" id="ARBA00022759"/>
    </source>
</evidence>
<organism evidence="8 9">
    <name type="scientific">Haloquadratum walsbyi J07HQW2</name>
    <dbReference type="NCBI Taxonomy" id="1238425"/>
    <lineage>
        <taxon>Archaea</taxon>
        <taxon>Methanobacteriati</taxon>
        <taxon>Methanobacteriota</taxon>
        <taxon>Stenosarchaea group</taxon>
        <taxon>Halobacteria</taxon>
        <taxon>Halobacteriales</taxon>
        <taxon>Haloferacaceae</taxon>
        <taxon>Haloquadratum</taxon>
    </lineage>
</organism>
<dbReference type="SUPFAM" id="SSF89550">
    <property type="entry name" value="PHP domain-like"/>
    <property type="match status" value="1"/>
</dbReference>
<comment type="subunit">
    <text evidence="6">Consists of a catalytic RNA component and at least 4-5 protein subunits.</text>
</comment>
<comment type="function">
    <text evidence="6">Part of ribonuclease P, a protein complex that generates mature tRNA molecules by cleaving their 5'-ends.</text>
</comment>
<keyword evidence="5 6" id="KW-0378">Hydrolase</keyword>
<dbReference type="EC" id="3.1.26.5" evidence="6"/>
<accession>U1PRW2</accession>
<protein>
    <recommendedName>
        <fullName evidence="6">Ribonuclease P protein component 3</fullName>
        <shortName evidence="6">RNase P component 3</shortName>
        <ecNumber evidence="6">3.1.26.5</ecNumber>
    </recommendedName>
    <alternativeName>
        <fullName evidence="6">Rpp30</fullName>
    </alternativeName>
</protein>
<dbReference type="InterPro" id="IPR016195">
    <property type="entry name" value="Pol/histidinol_Pase-like"/>
</dbReference>
<dbReference type="RefSeq" id="WP_021055976.1">
    <property type="nucleotide sequence ID" value="NZ_KE356561.1"/>
</dbReference>
<evidence type="ECO:0000313" key="9">
    <source>
        <dbReference type="Proteomes" id="UP000030710"/>
    </source>
</evidence>
<dbReference type="GO" id="GO:0005737">
    <property type="term" value="C:cytoplasm"/>
    <property type="evidence" value="ECO:0007669"/>
    <property type="project" value="UniProtKB-SubCell"/>
</dbReference>
<gene>
    <name evidence="6" type="primary">rnp3</name>
    <name evidence="8" type="ORF">J07HQW2_02992</name>
</gene>
<feature type="compositionally biased region" description="Polar residues" evidence="7">
    <location>
        <begin position="48"/>
        <end position="66"/>
    </location>
</feature>